<evidence type="ECO:0000256" key="1">
    <source>
        <dbReference type="SAM" id="MobiDB-lite"/>
    </source>
</evidence>
<sequence length="85" mass="9363">MEVAPVASALQLLNRRKPRRWPAPCSCRTGGNRAGGQRPAAAEPEEAVPVSSTLQLLNRNTPHQQIETAMMKRVIAPVILRRMPL</sequence>
<gene>
    <name evidence="2" type="ORF">H7U18_28210</name>
</gene>
<evidence type="ECO:0000313" key="3">
    <source>
        <dbReference type="Proteomes" id="UP000629923"/>
    </source>
</evidence>
<dbReference type="AlphaFoldDB" id="A0A923J761"/>
<accession>A0A923J761</accession>
<reference evidence="2" key="1">
    <citation type="submission" date="2020-08" db="EMBL/GenBank/DDBJ databases">
        <title>Tigecycline and colistin resistance in Klebsiella pneumoniae.</title>
        <authorList>
            <person name="Ramesh N."/>
            <person name="Shanthini T."/>
            <person name="Prasanth M."/>
            <person name="Senthilkumar N."/>
            <person name="Meesala Krishna M."/>
            <person name="Guruswami G."/>
        </authorList>
    </citation>
    <scope>NUCLEOTIDE SEQUENCE</scope>
    <source>
        <strain evidence="2">SHM 84C</strain>
    </source>
</reference>
<feature type="region of interest" description="Disordered" evidence="1">
    <location>
        <begin position="23"/>
        <end position="51"/>
    </location>
</feature>
<name>A0A923J761_KLEPN</name>
<proteinExistence type="predicted"/>
<feature type="compositionally biased region" description="Low complexity" evidence="1">
    <location>
        <begin position="39"/>
        <end position="50"/>
    </location>
</feature>
<dbReference type="EMBL" id="JACLQZ010000007">
    <property type="protein sequence ID" value="MBC2873444.1"/>
    <property type="molecule type" value="Genomic_DNA"/>
</dbReference>
<dbReference type="Proteomes" id="UP000629923">
    <property type="component" value="Unassembled WGS sequence"/>
</dbReference>
<evidence type="ECO:0000313" key="2">
    <source>
        <dbReference type="EMBL" id="MBC2873444.1"/>
    </source>
</evidence>
<comment type="caution">
    <text evidence="2">The sequence shown here is derived from an EMBL/GenBank/DDBJ whole genome shotgun (WGS) entry which is preliminary data.</text>
</comment>
<protein>
    <submittedName>
        <fullName evidence="2">Uncharacterized protein</fullName>
    </submittedName>
</protein>
<organism evidence="2 3">
    <name type="scientific">Klebsiella pneumoniae</name>
    <dbReference type="NCBI Taxonomy" id="573"/>
    <lineage>
        <taxon>Bacteria</taxon>
        <taxon>Pseudomonadati</taxon>
        <taxon>Pseudomonadota</taxon>
        <taxon>Gammaproteobacteria</taxon>
        <taxon>Enterobacterales</taxon>
        <taxon>Enterobacteriaceae</taxon>
        <taxon>Klebsiella/Raoultella group</taxon>
        <taxon>Klebsiella</taxon>
        <taxon>Klebsiella pneumoniae complex</taxon>
    </lineage>
</organism>